<comment type="subcellular location">
    <subcellularLocation>
        <location evidence="1 7">Membrane</location>
        <topology evidence="1 7">Multi-pass membrane protein</topology>
    </subcellularLocation>
</comment>
<evidence type="ECO:0000256" key="6">
    <source>
        <dbReference type="ARBA" id="ARBA00023136"/>
    </source>
</evidence>
<keyword evidence="4 7" id="KW-0812">Transmembrane</keyword>
<evidence type="ECO:0000256" key="2">
    <source>
        <dbReference type="ARBA" id="ARBA00005982"/>
    </source>
</evidence>
<dbReference type="InterPro" id="IPR018456">
    <property type="entry name" value="PTR2_symporter_CS"/>
</dbReference>
<evidence type="ECO:0000313" key="10">
    <source>
        <dbReference type="EMBL" id="PKI83233.1"/>
    </source>
</evidence>
<evidence type="ECO:0000256" key="7">
    <source>
        <dbReference type="RuleBase" id="RU003755"/>
    </source>
</evidence>
<accession>A0A2N1J9K8</accession>
<feature type="transmembrane region" description="Helical" evidence="9">
    <location>
        <begin position="457"/>
        <end position="474"/>
    </location>
</feature>
<dbReference type="Proteomes" id="UP000232875">
    <property type="component" value="Unassembled WGS sequence"/>
</dbReference>
<feature type="transmembrane region" description="Helical" evidence="9">
    <location>
        <begin position="381"/>
        <end position="401"/>
    </location>
</feature>
<dbReference type="EMBL" id="KZ454992">
    <property type="protein sequence ID" value="PKI83233.1"/>
    <property type="molecule type" value="Genomic_DNA"/>
</dbReference>
<feature type="transmembrane region" description="Helical" evidence="9">
    <location>
        <begin position="529"/>
        <end position="551"/>
    </location>
</feature>
<keyword evidence="11" id="KW-1185">Reference proteome</keyword>
<dbReference type="FunFam" id="1.20.1250.20:FF:000085">
    <property type="entry name" value="MFS peptide transporter Ptr2"/>
    <property type="match status" value="1"/>
</dbReference>
<dbReference type="Gene3D" id="1.20.1250.20">
    <property type="entry name" value="MFS general substrate transporter like domains"/>
    <property type="match status" value="1"/>
</dbReference>
<evidence type="ECO:0000256" key="3">
    <source>
        <dbReference type="ARBA" id="ARBA00022448"/>
    </source>
</evidence>
<dbReference type="PROSITE" id="PS01023">
    <property type="entry name" value="PTR2_2"/>
    <property type="match status" value="1"/>
</dbReference>
<feature type="transmembrane region" description="Helical" evidence="9">
    <location>
        <begin position="198"/>
        <end position="217"/>
    </location>
</feature>
<feature type="region of interest" description="Disordered" evidence="8">
    <location>
        <begin position="653"/>
        <end position="684"/>
    </location>
</feature>
<reference evidence="10 11" key="1">
    <citation type="submission" date="2017-10" db="EMBL/GenBank/DDBJ databases">
        <title>A novel species of cold-tolerant Malassezia isolated from bats.</title>
        <authorList>
            <person name="Lorch J.M."/>
            <person name="Palmer J.M."/>
            <person name="Vanderwolf K.J."/>
            <person name="Schmidt K.Z."/>
            <person name="Verant M.L."/>
            <person name="Weller T.J."/>
            <person name="Blehert D.S."/>
        </authorList>
    </citation>
    <scope>NUCLEOTIDE SEQUENCE [LARGE SCALE GENOMIC DNA]</scope>
    <source>
        <strain evidence="10 11">NWHC:44797-103</strain>
    </source>
</reference>
<name>A0A2N1J9K8_9BASI</name>
<feature type="transmembrane region" description="Helical" evidence="9">
    <location>
        <begin position="558"/>
        <end position="575"/>
    </location>
</feature>
<dbReference type="InterPro" id="IPR000109">
    <property type="entry name" value="POT_fam"/>
</dbReference>
<dbReference type="OrthoDB" id="8904098at2759"/>
<dbReference type="InterPro" id="IPR036259">
    <property type="entry name" value="MFS_trans_sf"/>
</dbReference>
<sequence length="684" mass="75568">MVQSDVADYSIGAAALAGQVEYNEHLQQAGEAVEVLPAPLAHFDDGVKIDESVEEWHFPSEEERRTLRRVPEKMNWATFSIAICEFAERFSFYGATQVYTNFINHRRPVLNDGSISRTGAAKDSGQNSGALGMGSEASNGLVTFNQFWCYVTPLFAAWLADTHWGRYKTIVWGVVVAEIGHILLVISAIPGVLDNEQGAKACFIIALIVMGTGTGVFKSSCPVFVSEQKKVVQQTVVTLKNGEQVIIDPALTTARVFVWYYLMINLGSLAGQLGMIYAERDIGFWLAYLLPTLVFLLPIPVLMFFNKTYVKLPPTGSILGTASKAIGRVLRAHWSWNPVRCIRNFKSQGVWDAARPSCVPEAERPVWMTYSDRWVDELRRGVKACGISIFLPLYWLCYNQITSNLITQAGQMDLGGQPTELVSQLDPIFVIVLVLLFNLVIYPLVDKYRIPFSPIKRITAGFIVASTSMIWAAVLQDYIYKTNPCGKHVGDSVPHLNAQGQPVMGANGQPELCDQVSSSLSVWIQSGPYVLIAFSEIFTSVVAMEVAMLMAPKNMRSMVMAVISTLTVAIASAIGEAFNPLSKNPLFTWSYTTFACLSFVGGIAFWFTFRYIDREQEQLNLIGQEGFDAEQGYEKTEEEKALDRAEKLNPNANKNIIRGLGESSRTGVETEKPEAGTAIGNDVA</sequence>
<dbReference type="GO" id="GO:0071916">
    <property type="term" value="F:dipeptide transmembrane transporter activity"/>
    <property type="evidence" value="ECO:0007669"/>
    <property type="project" value="UniProtKB-ARBA"/>
</dbReference>
<evidence type="ECO:0000256" key="8">
    <source>
        <dbReference type="SAM" id="MobiDB-lite"/>
    </source>
</evidence>
<feature type="transmembrane region" description="Helical" evidence="9">
    <location>
        <begin position="587"/>
        <end position="609"/>
    </location>
</feature>
<evidence type="ECO:0000256" key="9">
    <source>
        <dbReference type="SAM" id="Phobius"/>
    </source>
</evidence>
<dbReference type="PANTHER" id="PTHR11654">
    <property type="entry name" value="OLIGOPEPTIDE TRANSPORTER-RELATED"/>
    <property type="match status" value="1"/>
</dbReference>
<feature type="transmembrane region" description="Helical" evidence="9">
    <location>
        <begin position="284"/>
        <end position="305"/>
    </location>
</feature>
<evidence type="ECO:0008006" key="12">
    <source>
        <dbReference type="Google" id="ProtNLM"/>
    </source>
</evidence>
<dbReference type="SUPFAM" id="SSF103473">
    <property type="entry name" value="MFS general substrate transporter"/>
    <property type="match status" value="1"/>
</dbReference>
<feature type="transmembrane region" description="Helical" evidence="9">
    <location>
        <begin position="421"/>
        <end position="445"/>
    </location>
</feature>
<keyword evidence="6 9" id="KW-0472">Membrane</keyword>
<evidence type="ECO:0000313" key="11">
    <source>
        <dbReference type="Proteomes" id="UP000232875"/>
    </source>
</evidence>
<proteinExistence type="inferred from homology"/>
<keyword evidence="3 7" id="KW-0813">Transport</keyword>
<dbReference type="AlphaFoldDB" id="A0A2N1J9K8"/>
<organism evidence="10 11">
    <name type="scientific">Malassezia vespertilionis</name>
    <dbReference type="NCBI Taxonomy" id="2020962"/>
    <lineage>
        <taxon>Eukaryota</taxon>
        <taxon>Fungi</taxon>
        <taxon>Dikarya</taxon>
        <taxon>Basidiomycota</taxon>
        <taxon>Ustilaginomycotina</taxon>
        <taxon>Malasseziomycetes</taxon>
        <taxon>Malasseziales</taxon>
        <taxon>Malasseziaceae</taxon>
        <taxon>Malassezia</taxon>
    </lineage>
</organism>
<feature type="transmembrane region" description="Helical" evidence="9">
    <location>
        <begin position="258"/>
        <end position="278"/>
    </location>
</feature>
<dbReference type="Pfam" id="PF00854">
    <property type="entry name" value="PTR2"/>
    <property type="match status" value="1"/>
</dbReference>
<evidence type="ECO:0000256" key="4">
    <source>
        <dbReference type="ARBA" id="ARBA00022692"/>
    </source>
</evidence>
<evidence type="ECO:0000256" key="5">
    <source>
        <dbReference type="ARBA" id="ARBA00022989"/>
    </source>
</evidence>
<protein>
    <recommendedName>
        <fullName evidence="12">Ptr2p</fullName>
    </recommendedName>
</protein>
<keyword evidence="5 9" id="KW-1133">Transmembrane helix</keyword>
<evidence type="ECO:0000256" key="1">
    <source>
        <dbReference type="ARBA" id="ARBA00004141"/>
    </source>
</evidence>
<comment type="similarity">
    <text evidence="2 7">Belongs to the major facilitator superfamily. Proton-dependent oligopeptide transporter (POT/PTR) (TC 2.A.17) family.</text>
</comment>
<dbReference type="GO" id="GO:0005886">
    <property type="term" value="C:plasma membrane"/>
    <property type="evidence" value="ECO:0007669"/>
    <property type="project" value="UniProtKB-ARBA"/>
</dbReference>
<gene>
    <name evidence="10" type="ORF">MVES_003063</name>
</gene>
<feature type="transmembrane region" description="Helical" evidence="9">
    <location>
        <begin position="170"/>
        <end position="192"/>
    </location>
</feature>